<dbReference type="OrthoDB" id="5453731at2"/>
<keyword evidence="11" id="KW-1185">Reference proteome</keyword>
<evidence type="ECO:0000256" key="4">
    <source>
        <dbReference type="ARBA" id="ARBA00022475"/>
    </source>
</evidence>
<evidence type="ECO:0000256" key="9">
    <source>
        <dbReference type="SAM" id="Phobius"/>
    </source>
</evidence>
<keyword evidence="7 9" id="KW-0472">Membrane</keyword>
<sequence>MEGVYEYSHWVLWGLVAYMLGMLALGWYASKRIKSSEDYIVAGRGLGLFFCTGTIFATWFGAGTCMGGAGNAYLFGNQGVLFDPWAAGLSLLVVGFAFARLLRRGKFLTAVDMLDKRFGKKMGAISAIVLSIADTGWLASLLVAFGAILHYFTGVSLNTAIVVSTLVVMVYTYMGGMWAVSLTDAVQMVILIISLIIMLIMVWPEAGGFASFFSNEPANFYGINQWSFLPISQAAQHPEYQNAGFFYYVGHKAWFYWAAAWLSLGLGSLPFQTLVQRFLAAKSETVAVRSGYLSALLYVSIGLIPIFLGMIYFRVNPDLSINSALNNILLYMAVDHLPLAVTIIFIIALVAAIMSSADSVILGVSTLCCNNVWRYFRPELTDKDLLKGTKRMVPVVALVALLMALFAKAIFNLMIVVSILGMVSIAIPFVAAWFWKKANHYGAIASAIGGLVGWAAGYFYYLPFTMEANTGVIVEGQVYFEWAMWDAVYIGSIWGVILSIIALVAVSLLTQKIDAPKPLVDADNKPLTVENWIGIPWNNSDKKEDVPDGELESADIAV</sequence>
<evidence type="ECO:0000256" key="2">
    <source>
        <dbReference type="ARBA" id="ARBA00006434"/>
    </source>
</evidence>
<dbReference type="PANTHER" id="PTHR48086">
    <property type="entry name" value="SODIUM/PROLINE SYMPORTER-RELATED"/>
    <property type="match status" value="1"/>
</dbReference>
<name>A0A1H0STS4_9BACT</name>
<dbReference type="STRING" id="91360.SAMN05660330_02802"/>
<evidence type="ECO:0000256" key="8">
    <source>
        <dbReference type="RuleBase" id="RU362091"/>
    </source>
</evidence>
<evidence type="ECO:0000313" key="10">
    <source>
        <dbReference type="EMBL" id="SDP44656.1"/>
    </source>
</evidence>
<feature type="transmembrane region" description="Helical" evidence="9">
    <location>
        <begin position="487"/>
        <end position="509"/>
    </location>
</feature>
<dbReference type="GO" id="GO:0046942">
    <property type="term" value="P:carboxylic acid transport"/>
    <property type="evidence" value="ECO:0007669"/>
    <property type="project" value="UniProtKB-ARBA"/>
</dbReference>
<dbReference type="InterPro" id="IPR001734">
    <property type="entry name" value="Na/solute_symporter"/>
</dbReference>
<feature type="transmembrane region" description="Helical" evidence="9">
    <location>
        <begin position="12"/>
        <end position="29"/>
    </location>
</feature>
<feature type="transmembrane region" description="Helical" evidence="9">
    <location>
        <begin position="417"/>
        <end position="435"/>
    </location>
</feature>
<gene>
    <name evidence="10" type="ORF">SAMN05660330_02802</name>
</gene>
<feature type="transmembrane region" description="Helical" evidence="9">
    <location>
        <begin position="155"/>
        <end position="173"/>
    </location>
</feature>
<protein>
    <submittedName>
        <fullName evidence="10">Transporter, SSS family</fullName>
    </submittedName>
</protein>
<evidence type="ECO:0000313" key="11">
    <source>
        <dbReference type="Proteomes" id="UP000199073"/>
    </source>
</evidence>
<comment type="subcellular location">
    <subcellularLocation>
        <location evidence="1">Membrane</location>
        <topology evidence="1">Multi-pass membrane protein</topology>
    </subcellularLocation>
</comment>
<dbReference type="CDD" id="cd11474">
    <property type="entry name" value="SLC5sbd_CHT"/>
    <property type="match status" value="1"/>
</dbReference>
<keyword evidence="5 9" id="KW-0812">Transmembrane</keyword>
<feature type="transmembrane region" description="Helical" evidence="9">
    <location>
        <begin position="123"/>
        <end position="149"/>
    </location>
</feature>
<keyword evidence="4" id="KW-1003">Cell membrane</keyword>
<dbReference type="InterPro" id="IPR038377">
    <property type="entry name" value="Na/Glc_symporter_sf"/>
</dbReference>
<dbReference type="PROSITE" id="PS00456">
    <property type="entry name" value="NA_SOLUT_SYMP_1"/>
    <property type="match status" value="1"/>
</dbReference>
<feature type="transmembrane region" description="Helical" evidence="9">
    <location>
        <begin position="185"/>
        <end position="203"/>
    </location>
</feature>
<dbReference type="PANTHER" id="PTHR48086:SF7">
    <property type="entry name" value="SODIUM-SOLUTE SYMPORTER-RELATED"/>
    <property type="match status" value="1"/>
</dbReference>
<feature type="transmembrane region" description="Helical" evidence="9">
    <location>
        <begin position="41"/>
        <end position="62"/>
    </location>
</feature>
<comment type="similarity">
    <text evidence="2 8">Belongs to the sodium:solute symporter (SSF) (TC 2.A.21) family.</text>
</comment>
<reference evidence="10 11" key="1">
    <citation type="submission" date="2016-10" db="EMBL/GenBank/DDBJ databases">
        <authorList>
            <person name="de Groot N.N."/>
        </authorList>
    </citation>
    <scope>NUCLEOTIDE SEQUENCE [LARGE SCALE GENOMIC DNA]</scope>
    <source>
        <strain evidence="10 11">DSM 12130</strain>
    </source>
</reference>
<keyword evidence="3" id="KW-0813">Transport</keyword>
<dbReference type="PROSITE" id="PS50283">
    <property type="entry name" value="NA_SOLUT_SYMP_3"/>
    <property type="match status" value="1"/>
</dbReference>
<dbReference type="AlphaFoldDB" id="A0A1H0STS4"/>
<feature type="transmembrane region" description="Helical" evidence="9">
    <location>
        <begin position="292"/>
        <end position="313"/>
    </location>
</feature>
<dbReference type="InterPro" id="IPR018212">
    <property type="entry name" value="Na/solute_symporter_CS"/>
</dbReference>
<keyword evidence="6 9" id="KW-1133">Transmembrane helix</keyword>
<evidence type="ECO:0000256" key="1">
    <source>
        <dbReference type="ARBA" id="ARBA00004141"/>
    </source>
</evidence>
<dbReference type="Gene3D" id="1.20.1730.10">
    <property type="entry name" value="Sodium/glucose cotransporter"/>
    <property type="match status" value="1"/>
</dbReference>
<evidence type="ECO:0000256" key="7">
    <source>
        <dbReference type="ARBA" id="ARBA00023136"/>
    </source>
</evidence>
<dbReference type="GO" id="GO:0005886">
    <property type="term" value="C:plasma membrane"/>
    <property type="evidence" value="ECO:0007669"/>
    <property type="project" value="TreeGrafter"/>
</dbReference>
<feature type="transmembrane region" description="Helical" evidence="9">
    <location>
        <begin position="328"/>
        <end position="353"/>
    </location>
</feature>
<feature type="transmembrane region" description="Helical" evidence="9">
    <location>
        <begin position="254"/>
        <end position="271"/>
    </location>
</feature>
<dbReference type="EMBL" id="FNJI01000020">
    <property type="protein sequence ID" value="SDP44656.1"/>
    <property type="molecule type" value="Genomic_DNA"/>
</dbReference>
<evidence type="ECO:0000256" key="5">
    <source>
        <dbReference type="ARBA" id="ARBA00022692"/>
    </source>
</evidence>
<dbReference type="Pfam" id="PF00474">
    <property type="entry name" value="SSF"/>
    <property type="match status" value="1"/>
</dbReference>
<dbReference type="InterPro" id="IPR050277">
    <property type="entry name" value="Sodium:Solute_Symporter"/>
</dbReference>
<evidence type="ECO:0000256" key="3">
    <source>
        <dbReference type="ARBA" id="ARBA00022448"/>
    </source>
</evidence>
<dbReference type="Proteomes" id="UP000199073">
    <property type="component" value="Unassembled WGS sequence"/>
</dbReference>
<accession>A0A1H0STS4</accession>
<organism evidence="10 11">
    <name type="scientific">Desulforhopalus singaporensis</name>
    <dbReference type="NCBI Taxonomy" id="91360"/>
    <lineage>
        <taxon>Bacteria</taxon>
        <taxon>Pseudomonadati</taxon>
        <taxon>Thermodesulfobacteriota</taxon>
        <taxon>Desulfobulbia</taxon>
        <taxon>Desulfobulbales</taxon>
        <taxon>Desulfocapsaceae</taxon>
        <taxon>Desulforhopalus</taxon>
    </lineage>
</organism>
<feature type="transmembrane region" description="Helical" evidence="9">
    <location>
        <begin position="442"/>
        <end position="461"/>
    </location>
</feature>
<proteinExistence type="inferred from homology"/>
<feature type="transmembrane region" description="Helical" evidence="9">
    <location>
        <begin position="392"/>
        <end position="411"/>
    </location>
</feature>
<evidence type="ECO:0000256" key="6">
    <source>
        <dbReference type="ARBA" id="ARBA00022989"/>
    </source>
</evidence>
<feature type="transmembrane region" description="Helical" evidence="9">
    <location>
        <begin position="82"/>
        <end position="102"/>
    </location>
</feature>
<dbReference type="GO" id="GO:0022857">
    <property type="term" value="F:transmembrane transporter activity"/>
    <property type="evidence" value="ECO:0007669"/>
    <property type="project" value="InterPro"/>
</dbReference>